<sequence length="104" mass="11341">MALLELHDKRHRLRTVVAVRGFVVLQPGGTAAELTDYLPPGPAVLRTPLLRGVEIIVGTDLLESDRAGLVEQRHTISGRDRGADRVLREDECPVTAGPRIPFVA</sequence>
<keyword evidence="2" id="KW-1185">Reference proteome</keyword>
<organism evidence="1 2">
    <name type="scientific">Paractinoplanes ferrugineus</name>
    <dbReference type="NCBI Taxonomy" id="113564"/>
    <lineage>
        <taxon>Bacteria</taxon>
        <taxon>Bacillati</taxon>
        <taxon>Actinomycetota</taxon>
        <taxon>Actinomycetes</taxon>
        <taxon>Micromonosporales</taxon>
        <taxon>Micromonosporaceae</taxon>
        <taxon>Paractinoplanes</taxon>
    </lineage>
</organism>
<dbReference type="Proteomes" id="UP000598174">
    <property type="component" value="Unassembled WGS sequence"/>
</dbReference>
<dbReference type="EMBL" id="BOMM01000029">
    <property type="protein sequence ID" value="GIE11543.1"/>
    <property type="molecule type" value="Genomic_DNA"/>
</dbReference>
<gene>
    <name evidence="1" type="ORF">Afe05nite_33830</name>
</gene>
<reference evidence="1" key="1">
    <citation type="submission" date="2021-01" db="EMBL/GenBank/DDBJ databases">
        <title>Whole genome shotgun sequence of Actinoplanes ferrugineus NBRC 15555.</title>
        <authorList>
            <person name="Komaki H."/>
            <person name="Tamura T."/>
        </authorList>
    </citation>
    <scope>NUCLEOTIDE SEQUENCE</scope>
    <source>
        <strain evidence="1">NBRC 15555</strain>
    </source>
</reference>
<dbReference type="RefSeq" id="WP_239117892.1">
    <property type="nucleotide sequence ID" value="NZ_BAAABP010000058.1"/>
</dbReference>
<comment type="caution">
    <text evidence="1">The sequence shown here is derived from an EMBL/GenBank/DDBJ whole genome shotgun (WGS) entry which is preliminary data.</text>
</comment>
<evidence type="ECO:0000313" key="2">
    <source>
        <dbReference type="Proteomes" id="UP000598174"/>
    </source>
</evidence>
<accession>A0A919J0B2</accession>
<evidence type="ECO:0000313" key="1">
    <source>
        <dbReference type="EMBL" id="GIE11543.1"/>
    </source>
</evidence>
<proteinExistence type="predicted"/>
<protein>
    <submittedName>
        <fullName evidence="1">Uncharacterized protein</fullName>
    </submittedName>
</protein>
<dbReference type="AlphaFoldDB" id="A0A919J0B2"/>
<name>A0A919J0B2_9ACTN</name>